<keyword evidence="2" id="KW-1185">Reference proteome</keyword>
<dbReference type="EMBL" id="BDIP01010670">
    <property type="protein sequence ID" value="GCA65312.1"/>
    <property type="molecule type" value="Genomic_DNA"/>
</dbReference>
<comment type="caution">
    <text evidence="1">The sequence shown here is derived from an EMBL/GenBank/DDBJ whole genome shotgun (WGS) entry which is preliminary data.</text>
</comment>
<accession>A0A391PF01</accession>
<sequence>FGKLNTWMLGIESTCTDLQEGLEDINLAFSKHVKGSLSLSLS</sequence>
<gene>
    <name evidence="1" type="ORF">KIPB_016834</name>
</gene>
<proteinExistence type="predicted"/>
<dbReference type="Proteomes" id="UP000265618">
    <property type="component" value="Unassembled WGS sequence"/>
</dbReference>
<feature type="non-terminal residue" evidence="1">
    <location>
        <position position="1"/>
    </location>
</feature>
<reference evidence="1 2" key="1">
    <citation type="journal article" date="2018" name="PLoS ONE">
        <title>The draft genome of Kipferlia bialata reveals reductive genome evolution in fornicate parasites.</title>
        <authorList>
            <person name="Tanifuji G."/>
            <person name="Takabayashi S."/>
            <person name="Kume K."/>
            <person name="Takagi M."/>
            <person name="Nakayama T."/>
            <person name="Kamikawa R."/>
            <person name="Inagaki Y."/>
            <person name="Hashimoto T."/>
        </authorList>
    </citation>
    <scope>NUCLEOTIDE SEQUENCE [LARGE SCALE GENOMIC DNA]</scope>
    <source>
        <strain evidence="1">NY0173</strain>
    </source>
</reference>
<protein>
    <submittedName>
        <fullName evidence="1">Uncharacterized protein</fullName>
    </submittedName>
</protein>
<evidence type="ECO:0000313" key="1">
    <source>
        <dbReference type="EMBL" id="GCA65312.1"/>
    </source>
</evidence>
<feature type="non-terminal residue" evidence="1">
    <location>
        <position position="42"/>
    </location>
</feature>
<evidence type="ECO:0000313" key="2">
    <source>
        <dbReference type="Proteomes" id="UP000265618"/>
    </source>
</evidence>
<dbReference type="AlphaFoldDB" id="A0A391PF01"/>
<name>A0A391PF01_9EUKA</name>
<organism evidence="1 2">
    <name type="scientific">Kipferlia bialata</name>
    <dbReference type="NCBI Taxonomy" id="797122"/>
    <lineage>
        <taxon>Eukaryota</taxon>
        <taxon>Metamonada</taxon>
        <taxon>Carpediemonas-like organisms</taxon>
        <taxon>Kipferlia</taxon>
    </lineage>
</organism>